<name>A0A0W0VA98_9GAMM</name>
<evidence type="ECO:0000313" key="1">
    <source>
        <dbReference type="EMBL" id="KTD17067.1"/>
    </source>
</evidence>
<dbReference type="AlphaFoldDB" id="A0A0W0VA98"/>
<organism evidence="1 2">
    <name type="scientific">Legionella jordanis</name>
    <dbReference type="NCBI Taxonomy" id="456"/>
    <lineage>
        <taxon>Bacteria</taxon>
        <taxon>Pseudomonadati</taxon>
        <taxon>Pseudomonadota</taxon>
        <taxon>Gammaproteobacteria</taxon>
        <taxon>Legionellales</taxon>
        <taxon>Legionellaceae</taxon>
        <taxon>Legionella</taxon>
    </lineage>
</organism>
<reference evidence="1 2" key="1">
    <citation type="submission" date="2015-11" db="EMBL/GenBank/DDBJ databases">
        <title>Genomic analysis of 38 Legionella species identifies large and diverse effector repertoires.</title>
        <authorList>
            <person name="Burstein D."/>
            <person name="Amaro F."/>
            <person name="Zusman T."/>
            <person name="Lifshitz Z."/>
            <person name="Cohen O."/>
            <person name="Gilbert J.A."/>
            <person name="Pupko T."/>
            <person name="Shuman H.A."/>
            <person name="Segal G."/>
        </authorList>
    </citation>
    <scope>NUCLEOTIDE SEQUENCE [LARGE SCALE GENOMIC DNA]</scope>
    <source>
        <strain evidence="1 2">BL-540</strain>
    </source>
</reference>
<dbReference type="PATRIC" id="fig|456.5.peg.1468"/>
<dbReference type="EMBL" id="LNYJ01000011">
    <property type="protein sequence ID" value="KTD17067.1"/>
    <property type="molecule type" value="Genomic_DNA"/>
</dbReference>
<accession>A0A0W0VA98</accession>
<dbReference type="RefSeq" id="WP_058470865.1">
    <property type="nucleotide sequence ID" value="NZ_CAAAIC010000003.1"/>
</dbReference>
<evidence type="ECO:0000313" key="2">
    <source>
        <dbReference type="Proteomes" id="UP000055035"/>
    </source>
</evidence>
<gene>
    <name evidence="1" type="ORF">Ljor_1373</name>
</gene>
<comment type="caution">
    <text evidence="1">The sequence shown here is derived from an EMBL/GenBank/DDBJ whole genome shotgun (WGS) entry which is preliminary data.</text>
</comment>
<sequence length="382" mass="43461">MILDLSHPHLQKALDKLHLFMEQNHLGIILLRNILDAESEHEAFVLLRKIIADRQQKTVLLFSSSSLNPRFLNQVLAEISQSSFFLSIEIKNILLHSNPDFPKQFSKAPKTLKDYFTGRVALRFDEERMKDSETGLELVVNDVAATPLSALQDLLQACMYSPVQGSTSFFGEFLKELHLQGFYKSNSSQQVWDTLNCILTESGIEAFSISLNQPLPLDMLPSFKSSASLASLSIEFTRVDENQQLFAQLPSFLPENLECLELCLNYLPEDQNIRREEASKLLKALMVFLQGCSKDSSFKLKLHQSVITQLTFEHQGYIKEIRELLSKTGITFSSDFFQQPFTRQNHQAVFFTVLAETLNRSFDESESKTATKPVAINQKVLL</sequence>
<keyword evidence="2" id="KW-1185">Reference proteome</keyword>
<dbReference type="Proteomes" id="UP000055035">
    <property type="component" value="Unassembled WGS sequence"/>
</dbReference>
<proteinExistence type="predicted"/>
<protein>
    <submittedName>
        <fullName evidence="1">Uncharacterized protein</fullName>
    </submittedName>
</protein>